<dbReference type="PANTHER" id="PTHR14402">
    <property type="entry name" value="RECEPTOR TRANSPORTING PROTEIN"/>
    <property type="match status" value="1"/>
</dbReference>
<keyword evidence="2" id="KW-0812">Transmembrane</keyword>
<evidence type="ECO:0000256" key="1">
    <source>
        <dbReference type="ARBA" id="ARBA00004167"/>
    </source>
</evidence>
<dbReference type="InterPro" id="IPR027377">
    <property type="entry name" value="ZAR1/RTP1-5-like_Znf-3CxxC"/>
</dbReference>
<dbReference type="GO" id="GO:0008270">
    <property type="term" value="F:zinc ion binding"/>
    <property type="evidence" value="ECO:0007669"/>
    <property type="project" value="UniProtKB-KW"/>
</dbReference>
<feature type="non-terminal residue" evidence="9">
    <location>
        <position position="82"/>
    </location>
</feature>
<dbReference type="SMART" id="SM01328">
    <property type="entry name" value="zf-3CxxC"/>
    <property type="match status" value="1"/>
</dbReference>
<name>A0ABD0NCD9_CIRMR</name>
<keyword evidence="3" id="KW-0479">Metal-binding</keyword>
<dbReference type="GO" id="GO:0016020">
    <property type="term" value="C:membrane"/>
    <property type="evidence" value="ECO:0007669"/>
    <property type="project" value="UniProtKB-SubCell"/>
</dbReference>
<dbReference type="PANTHER" id="PTHR14402:SF8">
    <property type="entry name" value="RECEPTOR-TRANSPORTING PROTEIN 4"/>
    <property type="match status" value="1"/>
</dbReference>
<feature type="domain" description="3CxxC-type" evidence="8">
    <location>
        <begin position="2"/>
        <end position="80"/>
    </location>
</feature>
<gene>
    <name evidence="9" type="ORF">M9458_043098</name>
</gene>
<evidence type="ECO:0000256" key="3">
    <source>
        <dbReference type="ARBA" id="ARBA00022723"/>
    </source>
</evidence>
<protein>
    <recommendedName>
        <fullName evidence="8">3CxxC-type domain-containing protein</fullName>
    </recommendedName>
</protein>
<comment type="caution">
    <text evidence="9">The sequence shown here is derived from an EMBL/GenBank/DDBJ whole genome shotgun (WGS) entry which is preliminary data.</text>
</comment>
<evidence type="ECO:0000256" key="7">
    <source>
        <dbReference type="ARBA" id="ARBA00023136"/>
    </source>
</evidence>
<evidence type="ECO:0000313" key="10">
    <source>
        <dbReference type="Proteomes" id="UP001529510"/>
    </source>
</evidence>
<dbReference type="AlphaFoldDB" id="A0ABD0NCD9"/>
<evidence type="ECO:0000256" key="4">
    <source>
        <dbReference type="ARBA" id="ARBA00022771"/>
    </source>
</evidence>
<evidence type="ECO:0000313" key="9">
    <source>
        <dbReference type="EMBL" id="KAL0159373.1"/>
    </source>
</evidence>
<reference evidence="9 10" key="1">
    <citation type="submission" date="2024-05" db="EMBL/GenBank/DDBJ databases">
        <title>Genome sequencing and assembly of Indian major carp, Cirrhinus mrigala (Hamilton, 1822).</title>
        <authorList>
            <person name="Mohindra V."/>
            <person name="Chowdhury L.M."/>
            <person name="Lal K."/>
            <person name="Jena J.K."/>
        </authorList>
    </citation>
    <scope>NUCLEOTIDE SEQUENCE [LARGE SCALE GENOMIC DNA]</scope>
    <source>
        <strain evidence="9">CM1030</strain>
        <tissue evidence="9">Blood</tissue>
    </source>
</reference>
<keyword evidence="5" id="KW-0862">Zinc</keyword>
<dbReference type="Pfam" id="PF13695">
    <property type="entry name" value="Zn_ribbon_3CxxC"/>
    <property type="match status" value="1"/>
</dbReference>
<keyword evidence="10" id="KW-1185">Reference proteome</keyword>
<keyword evidence="6" id="KW-1133">Transmembrane helix</keyword>
<evidence type="ECO:0000256" key="5">
    <source>
        <dbReference type="ARBA" id="ARBA00022833"/>
    </source>
</evidence>
<dbReference type="InterPro" id="IPR026096">
    <property type="entry name" value="R-trans_p"/>
</dbReference>
<sequence>GHGTIKLRCFKQECRECFLPVWEDPNFPVENIDVLVERLVKNIRVKCYRDDLGEANRPSVFEGRLNGPHESAHCEACQLGIC</sequence>
<keyword evidence="4" id="KW-0863">Zinc-finger</keyword>
<dbReference type="Proteomes" id="UP001529510">
    <property type="component" value="Unassembled WGS sequence"/>
</dbReference>
<proteinExistence type="predicted"/>
<comment type="subcellular location">
    <subcellularLocation>
        <location evidence="1">Membrane</location>
        <topology evidence="1">Single-pass membrane protein</topology>
    </subcellularLocation>
</comment>
<feature type="non-terminal residue" evidence="9">
    <location>
        <position position="1"/>
    </location>
</feature>
<dbReference type="EMBL" id="JAMKFB020000022">
    <property type="protein sequence ID" value="KAL0159373.1"/>
    <property type="molecule type" value="Genomic_DNA"/>
</dbReference>
<organism evidence="9 10">
    <name type="scientific">Cirrhinus mrigala</name>
    <name type="common">Mrigala</name>
    <dbReference type="NCBI Taxonomy" id="683832"/>
    <lineage>
        <taxon>Eukaryota</taxon>
        <taxon>Metazoa</taxon>
        <taxon>Chordata</taxon>
        <taxon>Craniata</taxon>
        <taxon>Vertebrata</taxon>
        <taxon>Euteleostomi</taxon>
        <taxon>Actinopterygii</taxon>
        <taxon>Neopterygii</taxon>
        <taxon>Teleostei</taxon>
        <taxon>Ostariophysi</taxon>
        <taxon>Cypriniformes</taxon>
        <taxon>Cyprinidae</taxon>
        <taxon>Labeoninae</taxon>
        <taxon>Labeonini</taxon>
        <taxon>Cirrhinus</taxon>
    </lineage>
</organism>
<evidence type="ECO:0000259" key="8">
    <source>
        <dbReference type="SMART" id="SM01328"/>
    </source>
</evidence>
<accession>A0ABD0NCD9</accession>
<evidence type="ECO:0000256" key="2">
    <source>
        <dbReference type="ARBA" id="ARBA00022692"/>
    </source>
</evidence>
<keyword evidence="7" id="KW-0472">Membrane</keyword>
<evidence type="ECO:0000256" key="6">
    <source>
        <dbReference type="ARBA" id="ARBA00022989"/>
    </source>
</evidence>